<feature type="binding site" evidence="7">
    <location>
        <position position="46"/>
    </location>
    <ligand>
        <name>NADP(+)</name>
        <dbReference type="ChEBI" id="CHEBI:58349"/>
    </ligand>
</feature>
<dbReference type="PROSITE" id="PS00069">
    <property type="entry name" value="G6P_DEHYDROGENASE"/>
    <property type="match status" value="1"/>
</dbReference>
<evidence type="ECO:0000256" key="4">
    <source>
        <dbReference type="ARBA" id="ARBA00022857"/>
    </source>
</evidence>
<comment type="similarity">
    <text evidence="2 7">Belongs to the glucose-6-phosphate dehydrogenase family.</text>
</comment>
<keyword evidence="11" id="KW-1185">Reference proteome</keyword>
<comment type="function">
    <text evidence="7">Catalyzes the oxidation of glucose 6-phosphate to 6-phosphogluconolactone.</text>
</comment>
<feature type="binding site" evidence="7">
    <location>
        <position position="210"/>
    </location>
    <ligand>
        <name>substrate</name>
    </ligand>
</feature>
<feature type="binding site" evidence="7">
    <location>
        <position position="334"/>
    </location>
    <ligand>
        <name>substrate</name>
    </ligand>
</feature>
<dbReference type="NCBIfam" id="NF009492">
    <property type="entry name" value="PRK12853.1-3"/>
    <property type="match status" value="1"/>
</dbReference>
<evidence type="ECO:0000259" key="9">
    <source>
        <dbReference type="Pfam" id="PF02781"/>
    </source>
</evidence>
<dbReference type="OrthoDB" id="9802739at2"/>
<dbReference type="InterPro" id="IPR022674">
    <property type="entry name" value="G6P_DH_NAD-bd"/>
</dbReference>
<dbReference type="EMBL" id="CP031124">
    <property type="protein sequence ID" value="AXF86085.1"/>
    <property type="molecule type" value="Genomic_DNA"/>
</dbReference>
<organism evidence="10 11">
    <name type="scientific">Ephemeroptericola cinctiostellae</name>
    <dbReference type="NCBI Taxonomy" id="2268024"/>
    <lineage>
        <taxon>Bacteria</taxon>
        <taxon>Pseudomonadati</taxon>
        <taxon>Pseudomonadota</taxon>
        <taxon>Betaproteobacteria</taxon>
        <taxon>Burkholderiales</taxon>
        <taxon>Burkholderiaceae</taxon>
        <taxon>Ephemeroptericola</taxon>
    </lineage>
</organism>
<dbReference type="Proteomes" id="UP000252182">
    <property type="component" value="Chromosome"/>
</dbReference>
<dbReference type="InterPro" id="IPR019796">
    <property type="entry name" value="G6P_DH_AS"/>
</dbReference>
<evidence type="ECO:0000313" key="10">
    <source>
        <dbReference type="EMBL" id="AXF86085.1"/>
    </source>
</evidence>
<evidence type="ECO:0000256" key="6">
    <source>
        <dbReference type="ARBA" id="ARBA00023277"/>
    </source>
</evidence>
<name>A0A345DCJ7_9BURK</name>
<feature type="binding site" evidence="7">
    <location>
        <position position="229"/>
    </location>
    <ligand>
        <name>substrate</name>
    </ligand>
</feature>
<dbReference type="NCBIfam" id="TIGR00871">
    <property type="entry name" value="zwf"/>
    <property type="match status" value="1"/>
</dbReference>
<dbReference type="Gene3D" id="3.30.360.10">
    <property type="entry name" value="Dihydrodipicolinate Reductase, domain 2"/>
    <property type="match status" value="1"/>
</dbReference>
<gene>
    <name evidence="7 10" type="primary">zwf</name>
    <name evidence="10" type="ORF">DTO96_101826</name>
</gene>
<dbReference type="InterPro" id="IPR022675">
    <property type="entry name" value="G6P_DH_C"/>
</dbReference>
<feature type="domain" description="Glucose-6-phosphate dehydrogenase C-terminal" evidence="9">
    <location>
        <begin position="183"/>
        <end position="478"/>
    </location>
</feature>
<evidence type="ECO:0000313" key="11">
    <source>
        <dbReference type="Proteomes" id="UP000252182"/>
    </source>
</evidence>
<evidence type="ECO:0000256" key="3">
    <source>
        <dbReference type="ARBA" id="ARBA00022526"/>
    </source>
</evidence>
<dbReference type="GO" id="GO:0009051">
    <property type="term" value="P:pentose-phosphate shunt, oxidative branch"/>
    <property type="evidence" value="ECO:0007669"/>
    <property type="project" value="TreeGrafter"/>
</dbReference>
<comment type="pathway">
    <text evidence="1 7">Carbohydrate degradation; pentose phosphate pathway; D-ribulose 5-phosphate from D-glucose 6-phosphate (oxidative stage): step 1/3.</text>
</comment>
<accession>A0A345DCJ7</accession>
<dbReference type="PANTHER" id="PTHR23429:SF0">
    <property type="entry name" value="GLUCOSE-6-PHOSPHATE 1-DEHYDROGENASE"/>
    <property type="match status" value="1"/>
</dbReference>
<dbReference type="InterPro" id="IPR001282">
    <property type="entry name" value="G6P_DH"/>
</dbReference>
<dbReference type="SUPFAM" id="SSF51735">
    <property type="entry name" value="NAD(P)-binding Rossmann-fold domains"/>
    <property type="match status" value="1"/>
</dbReference>
<dbReference type="Pfam" id="PF02781">
    <property type="entry name" value="G6PD_C"/>
    <property type="match status" value="1"/>
</dbReference>
<feature type="binding site" evidence="7">
    <location>
        <position position="172"/>
    </location>
    <ligand>
        <name>substrate</name>
    </ligand>
</feature>
<dbReference type="UniPathway" id="UPA00115">
    <property type="reaction ID" value="UER00408"/>
</dbReference>
<comment type="catalytic activity">
    <reaction evidence="7">
        <text>D-glucose 6-phosphate + NADP(+) = 6-phospho-D-glucono-1,5-lactone + NADPH + H(+)</text>
        <dbReference type="Rhea" id="RHEA:15841"/>
        <dbReference type="ChEBI" id="CHEBI:15378"/>
        <dbReference type="ChEBI" id="CHEBI:57783"/>
        <dbReference type="ChEBI" id="CHEBI:57955"/>
        <dbReference type="ChEBI" id="CHEBI:58349"/>
        <dbReference type="ChEBI" id="CHEBI:61548"/>
        <dbReference type="EC" id="1.1.1.49"/>
    </reaction>
</comment>
<evidence type="ECO:0000259" key="8">
    <source>
        <dbReference type="Pfam" id="PF00479"/>
    </source>
</evidence>
<dbReference type="PIRSF" id="PIRSF000110">
    <property type="entry name" value="G6PD"/>
    <property type="match status" value="1"/>
</dbReference>
<evidence type="ECO:0000256" key="7">
    <source>
        <dbReference type="HAMAP-Rule" id="MF_00966"/>
    </source>
</evidence>
<dbReference type="PRINTS" id="PR00079">
    <property type="entry name" value="G6PDHDRGNASE"/>
</dbReference>
<dbReference type="GO" id="GO:0050661">
    <property type="term" value="F:NADP binding"/>
    <property type="evidence" value="ECO:0007669"/>
    <property type="project" value="UniProtKB-UniRule"/>
</dbReference>
<dbReference type="PANTHER" id="PTHR23429">
    <property type="entry name" value="GLUCOSE-6-PHOSPHATE 1-DEHYDROGENASE G6PD"/>
    <property type="match status" value="1"/>
</dbReference>
<dbReference type="HAMAP" id="MF_00966">
    <property type="entry name" value="G6PD"/>
    <property type="match status" value="1"/>
</dbReference>
<reference evidence="11" key="1">
    <citation type="submission" date="2018-07" db="EMBL/GenBank/DDBJ databases">
        <authorList>
            <person name="Kim H."/>
        </authorList>
    </citation>
    <scope>NUCLEOTIDE SEQUENCE [LARGE SCALE GENOMIC DNA]</scope>
    <source>
        <strain evidence="11">F02</strain>
    </source>
</reference>
<keyword evidence="6 7" id="KW-0119">Carbohydrate metabolism</keyword>
<dbReference type="EC" id="1.1.1.49" evidence="7"/>
<evidence type="ECO:0000256" key="1">
    <source>
        <dbReference type="ARBA" id="ARBA00004937"/>
    </source>
</evidence>
<comment type="caution">
    <text evidence="7">Lacks conserved residue(s) required for the propagation of feature annotation.</text>
</comment>
<feature type="domain" description="Glucose-6-phosphate dehydrogenase NAD-binding" evidence="8">
    <location>
        <begin position="9"/>
        <end position="181"/>
    </location>
</feature>
<keyword evidence="5 7" id="KW-0560">Oxidoreductase</keyword>
<keyword evidence="4 7" id="KW-0521">NADP</keyword>
<feature type="binding site" evidence="7">
    <location>
        <position position="142"/>
    </location>
    <ligand>
        <name>NADP(+)</name>
        <dbReference type="ChEBI" id="CHEBI:58349"/>
    </ligand>
</feature>
<protein>
    <recommendedName>
        <fullName evidence="7">Glucose-6-phosphate 1-dehydrogenase</fullName>
        <shortName evidence="7">G6PD</shortName>
        <ecNumber evidence="7">1.1.1.49</ecNumber>
    </recommendedName>
</protein>
<dbReference type="RefSeq" id="WP_114563201.1">
    <property type="nucleotide sequence ID" value="NZ_CP031124.1"/>
</dbReference>
<feature type="binding site" evidence="7">
    <location>
        <position position="176"/>
    </location>
    <ligand>
        <name>substrate</name>
    </ligand>
</feature>
<dbReference type="InterPro" id="IPR036291">
    <property type="entry name" value="NAD(P)-bd_dom_sf"/>
</dbReference>
<dbReference type="GO" id="GO:0006006">
    <property type="term" value="P:glucose metabolic process"/>
    <property type="evidence" value="ECO:0007669"/>
    <property type="project" value="UniProtKB-KW"/>
</dbReference>
<dbReference type="AlphaFoldDB" id="A0A345DCJ7"/>
<keyword evidence="3 7" id="KW-0313">Glucose metabolism</keyword>
<evidence type="ECO:0000256" key="2">
    <source>
        <dbReference type="ARBA" id="ARBA00009975"/>
    </source>
</evidence>
<evidence type="ECO:0000256" key="5">
    <source>
        <dbReference type="ARBA" id="ARBA00023002"/>
    </source>
</evidence>
<feature type="active site" description="Proton acceptor" evidence="7">
    <location>
        <position position="234"/>
    </location>
</feature>
<sequence length="481" mass="54580">MNTPAFSLILFGGTGDLTMRKLLPALYQSYVDGGFQPSSRIFCAARSDFTDESYHVWMDENVKGHIKDRFDDAQWGSFLGHVSYLCLDANNTDSYIPLKEALEQNNNERVFYLATAPSIFEAICTGLAHHGLNKDARIVVEKPLGHDLQSCQEINDVIGQAFEENQIYRIDHYLGKESVQNLMALRFGNSFFEPIWHRDRIANVQITISEELGIEKRGDFYDETGAIRDMVQNHLLQLLCIVAMEPPASMDANAIRDAKLGVLRSLKPMSPDDVLNNVVRGQYTAGTVGGKEVPAYVGEEGIKKGSTTETYVALKAEINNWRFAGVPFYLRTGKRMPKRMAEIVVQFKSVPYELLGKMPVGSNRLVIQLQPEESVRMYFLSKRPGNQMRLAPVHLDMDAEDFFSERRMDGYERLLLDAIHGQLGLFVRRDEQEQAWRWIEPIINTWTDQNVAPKMYMAGTWGPPAANALVARDGFNWHEEL</sequence>
<dbReference type="GO" id="GO:0005829">
    <property type="term" value="C:cytosol"/>
    <property type="evidence" value="ECO:0007669"/>
    <property type="project" value="TreeGrafter"/>
</dbReference>
<proteinExistence type="inferred from homology"/>
<dbReference type="Gene3D" id="3.40.50.720">
    <property type="entry name" value="NAD(P)-binding Rossmann-like Domain"/>
    <property type="match status" value="1"/>
</dbReference>
<dbReference type="GO" id="GO:0004345">
    <property type="term" value="F:glucose-6-phosphate dehydrogenase activity"/>
    <property type="evidence" value="ECO:0007669"/>
    <property type="project" value="UniProtKB-UniRule"/>
</dbReference>
<dbReference type="SUPFAM" id="SSF55347">
    <property type="entry name" value="Glyceraldehyde-3-phosphate dehydrogenase-like, C-terminal domain"/>
    <property type="match status" value="1"/>
</dbReference>
<dbReference type="KEGG" id="hyf:DTO96_101826"/>
<dbReference type="Pfam" id="PF00479">
    <property type="entry name" value="G6PD_N"/>
    <property type="match status" value="1"/>
</dbReference>